<name>A0A9D4RPH6_DREPO</name>
<protein>
    <submittedName>
        <fullName evidence="1">Uncharacterized protein</fullName>
    </submittedName>
</protein>
<sequence>MSKSLDNRGKGKELKVSPLTDDEIEAVYQKPILGCQTTRILRNMMWFNDCIHIGLCETKETYTL</sequence>
<organism evidence="1 2">
    <name type="scientific">Dreissena polymorpha</name>
    <name type="common">Zebra mussel</name>
    <name type="synonym">Mytilus polymorpha</name>
    <dbReference type="NCBI Taxonomy" id="45954"/>
    <lineage>
        <taxon>Eukaryota</taxon>
        <taxon>Metazoa</taxon>
        <taxon>Spiralia</taxon>
        <taxon>Lophotrochozoa</taxon>
        <taxon>Mollusca</taxon>
        <taxon>Bivalvia</taxon>
        <taxon>Autobranchia</taxon>
        <taxon>Heteroconchia</taxon>
        <taxon>Euheterodonta</taxon>
        <taxon>Imparidentia</taxon>
        <taxon>Neoheterodontei</taxon>
        <taxon>Myida</taxon>
        <taxon>Dreissenoidea</taxon>
        <taxon>Dreissenidae</taxon>
        <taxon>Dreissena</taxon>
    </lineage>
</organism>
<accession>A0A9D4RPH6</accession>
<gene>
    <name evidence="1" type="ORF">DPMN_037758</name>
</gene>
<dbReference type="EMBL" id="JAIWYP010000002">
    <property type="protein sequence ID" value="KAH3874513.1"/>
    <property type="molecule type" value="Genomic_DNA"/>
</dbReference>
<evidence type="ECO:0000313" key="1">
    <source>
        <dbReference type="EMBL" id="KAH3874513.1"/>
    </source>
</evidence>
<dbReference type="Proteomes" id="UP000828390">
    <property type="component" value="Unassembled WGS sequence"/>
</dbReference>
<proteinExistence type="predicted"/>
<dbReference type="AlphaFoldDB" id="A0A9D4RPH6"/>
<reference evidence="1" key="1">
    <citation type="journal article" date="2019" name="bioRxiv">
        <title>The Genome of the Zebra Mussel, Dreissena polymorpha: A Resource for Invasive Species Research.</title>
        <authorList>
            <person name="McCartney M.A."/>
            <person name="Auch B."/>
            <person name="Kono T."/>
            <person name="Mallez S."/>
            <person name="Zhang Y."/>
            <person name="Obille A."/>
            <person name="Becker A."/>
            <person name="Abrahante J.E."/>
            <person name="Garbe J."/>
            <person name="Badalamenti J.P."/>
            <person name="Herman A."/>
            <person name="Mangelson H."/>
            <person name="Liachko I."/>
            <person name="Sullivan S."/>
            <person name="Sone E.D."/>
            <person name="Koren S."/>
            <person name="Silverstein K.A.T."/>
            <person name="Beckman K.B."/>
            <person name="Gohl D.M."/>
        </authorList>
    </citation>
    <scope>NUCLEOTIDE SEQUENCE</scope>
    <source>
        <strain evidence="1">Duluth1</strain>
        <tissue evidence="1">Whole animal</tissue>
    </source>
</reference>
<evidence type="ECO:0000313" key="2">
    <source>
        <dbReference type="Proteomes" id="UP000828390"/>
    </source>
</evidence>
<reference evidence="1" key="2">
    <citation type="submission" date="2020-11" db="EMBL/GenBank/DDBJ databases">
        <authorList>
            <person name="McCartney M.A."/>
            <person name="Auch B."/>
            <person name="Kono T."/>
            <person name="Mallez S."/>
            <person name="Becker A."/>
            <person name="Gohl D.M."/>
            <person name="Silverstein K.A.T."/>
            <person name="Koren S."/>
            <person name="Bechman K.B."/>
            <person name="Herman A."/>
            <person name="Abrahante J.E."/>
            <person name="Garbe J."/>
        </authorList>
    </citation>
    <scope>NUCLEOTIDE SEQUENCE</scope>
    <source>
        <strain evidence="1">Duluth1</strain>
        <tissue evidence="1">Whole animal</tissue>
    </source>
</reference>
<comment type="caution">
    <text evidence="1">The sequence shown here is derived from an EMBL/GenBank/DDBJ whole genome shotgun (WGS) entry which is preliminary data.</text>
</comment>
<keyword evidence="2" id="KW-1185">Reference proteome</keyword>